<comment type="caution">
    <text evidence="2">The sequence shown here is derived from an EMBL/GenBank/DDBJ whole genome shotgun (WGS) entry which is preliminary data.</text>
</comment>
<organism evidence="2 3">
    <name type="scientific">Hyalomma marginatum</name>
    <dbReference type="NCBI Taxonomy" id="34627"/>
    <lineage>
        <taxon>Eukaryota</taxon>
        <taxon>Metazoa</taxon>
        <taxon>Ecdysozoa</taxon>
        <taxon>Arthropoda</taxon>
        <taxon>Chelicerata</taxon>
        <taxon>Arachnida</taxon>
        <taxon>Acari</taxon>
        <taxon>Parasitiformes</taxon>
        <taxon>Ixodida</taxon>
        <taxon>Ixodoidea</taxon>
        <taxon>Ixodidae</taxon>
        <taxon>Hyalomminae</taxon>
        <taxon>Hyalomma</taxon>
    </lineage>
</organism>
<accession>A0A8S4C0U3</accession>
<sequence>MKKFEVPCFFEGKKSMVSLYIGNPEPTHSPIHFQADWLSKARGGQVPSQIIESLIKIQKLAVDNGVEFEELCHYALEAANNELKQEGSSEPSSNAEDNTQVLPQEDAPKVESNA</sequence>
<dbReference type="EMBL" id="CAJVAF010000303">
    <property type="protein sequence ID" value="CAG7594282.1"/>
    <property type="molecule type" value="Genomic_DNA"/>
</dbReference>
<evidence type="ECO:0008006" key="4">
    <source>
        <dbReference type="Google" id="ProtNLM"/>
    </source>
</evidence>
<dbReference type="Pfam" id="PF11020">
    <property type="entry name" value="DUF2610"/>
    <property type="match status" value="1"/>
</dbReference>
<dbReference type="AlphaFoldDB" id="A0A8S4C0U3"/>
<dbReference type="Proteomes" id="UP000837675">
    <property type="component" value="Unassembled WGS sequence"/>
</dbReference>
<protein>
    <recommendedName>
        <fullName evidence="4">DUF2610 domain-containing protein</fullName>
    </recommendedName>
</protein>
<evidence type="ECO:0000256" key="1">
    <source>
        <dbReference type="SAM" id="MobiDB-lite"/>
    </source>
</evidence>
<proteinExistence type="predicted"/>
<feature type="compositionally biased region" description="Polar residues" evidence="1">
    <location>
        <begin position="86"/>
        <end position="102"/>
    </location>
</feature>
<evidence type="ECO:0000313" key="3">
    <source>
        <dbReference type="Proteomes" id="UP000837675"/>
    </source>
</evidence>
<keyword evidence="3" id="KW-1185">Reference proteome</keyword>
<gene>
    <name evidence="2" type="ORF">MHYMCMPASI_00749</name>
</gene>
<evidence type="ECO:0000313" key="2">
    <source>
        <dbReference type="EMBL" id="CAG7594282.1"/>
    </source>
</evidence>
<reference evidence="2" key="1">
    <citation type="submission" date="2021-06" db="EMBL/GenBank/DDBJ databases">
        <authorList>
            <person name="Nardi T."/>
            <person name="Nardi T."/>
        </authorList>
    </citation>
    <scope>NUCLEOTIDE SEQUENCE</scope>
</reference>
<dbReference type="InterPro" id="IPR021277">
    <property type="entry name" value="DUF2610"/>
</dbReference>
<name>A0A8S4C0U3_9ACAR</name>
<feature type="region of interest" description="Disordered" evidence="1">
    <location>
        <begin position="82"/>
        <end position="114"/>
    </location>
</feature>